<dbReference type="Pfam" id="PF05908">
    <property type="entry name" value="Gamma_PGA_hydro"/>
    <property type="match status" value="1"/>
</dbReference>
<protein>
    <recommendedName>
        <fullName evidence="2">Phage-related replication protein</fullName>
    </recommendedName>
</protein>
<gene>
    <name evidence="1" type="ORF">SDC9_183115</name>
</gene>
<evidence type="ECO:0008006" key="2">
    <source>
        <dbReference type="Google" id="ProtNLM"/>
    </source>
</evidence>
<reference evidence="1" key="1">
    <citation type="submission" date="2019-08" db="EMBL/GenBank/DDBJ databases">
        <authorList>
            <person name="Kucharzyk K."/>
            <person name="Murdoch R.W."/>
            <person name="Higgins S."/>
            <person name="Loffler F."/>
        </authorList>
    </citation>
    <scope>NUCLEOTIDE SEQUENCE</scope>
</reference>
<sequence>MKTNVADFGDHKIETNATDSDIIVIAIHGGKIEKGTTELAYAISSRNNYSYYSYLGSRPEDNLDLHVSSDEFQEATALEMVAKSKMTLSIHGCAGQEEFTYIGGLDTELRDRMKESLTTYGFTVLDAPKHLAGISPNNIVNRNINGSGVQIELSQGLRTQFLSGGGDQLESYVQAVSEAINGMESAMQNNM</sequence>
<accession>A0A645H9D6</accession>
<dbReference type="Gene3D" id="3.40.630.100">
    <property type="entry name" value="Poly-gamma-glutamate hydrolase, zinc-binding motif"/>
    <property type="match status" value="1"/>
</dbReference>
<dbReference type="InterPro" id="IPR008585">
    <property type="entry name" value="Gamma_PGA_hydro"/>
</dbReference>
<comment type="caution">
    <text evidence="1">The sequence shown here is derived from an EMBL/GenBank/DDBJ whole genome shotgun (WGS) entry which is preliminary data.</text>
</comment>
<dbReference type="InterPro" id="IPR038128">
    <property type="entry name" value="Gamma_PGA_hydro_sf"/>
</dbReference>
<organism evidence="1">
    <name type="scientific">bioreactor metagenome</name>
    <dbReference type="NCBI Taxonomy" id="1076179"/>
    <lineage>
        <taxon>unclassified sequences</taxon>
        <taxon>metagenomes</taxon>
        <taxon>ecological metagenomes</taxon>
    </lineage>
</organism>
<dbReference type="EMBL" id="VSSQ01089319">
    <property type="protein sequence ID" value="MPN35617.1"/>
    <property type="molecule type" value="Genomic_DNA"/>
</dbReference>
<evidence type="ECO:0000313" key="1">
    <source>
        <dbReference type="EMBL" id="MPN35617.1"/>
    </source>
</evidence>
<name>A0A645H9D6_9ZZZZ</name>
<proteinExistence type="predicted"/>
<dbReference type="AlphaFoldDB" id="A0A645H9D6"/>